<evidence type="ECO:0000256" key="7">
    <source>
        <dbReference type="ARBA" id="ARBA00022692"/>
    </source>
</evidence>
<dbReference type="InterPro" id="IPR000515">
    <property type="entry name" value="MetI-like"/>
</dbReference>
<dbReference type="PANTHER" id="PTHR30614">
    <property type="entry name" value="MEMBRANE COMPONENT OF AMINO ACID ABC TRANSPORTER"/>
    <property type="match status" value="1"/>
</dbReference>
<keyword evidence="10 11" id="KW-0472">Membrane</keyword>
<dbReference type="CDD" id="cd06261">
    <property type="entry name" value="TM_PBP2"/>
    <property type="match status" value="1"/>
</dbReference>
<sequence>MINPKITRQMEKQPNLLLWHGVFLLMVLAAIFGIYKAVQAVDYTWRWERIPQYIAYQAEQKQYAEFDGTVVTGTTAAEKGQLFLQDDLDPNRRQAIASTGAQVAEGDTVFLGDTLDVQLSWTAGPIAWGVWVTVKLSLVAGVFAILLGTLAGLARLSPNPALRNLAVTYVELIRGTPLLVQIFIVYFFIGTVLNLDRFTAGVAALAVFTGAYVAEIVRAGISSIHKGQMEAGRSLGMTAAQTMRYVILPQAFKRVLPPLAGQFINLIKDSSLVSVISITDLTKAGREVVSSTFSPFEVWFTVALLYLVLTGTLSFLVRRLEVKYAKSN</sequence>
<dbReference type="PANTHER" id="PTHR30614:SF20">
    <property type="entry name" value="GLUTAMINE TRANSPORT SYSTEM PERMEASE PROTEIN GLNP"/>
    <property type="match status" value="1"/>
</dbReference>
<keyword evidence="6" id="KW-1003">Cell membrane</keyword>
<organism evidence="13 14">
    <name type="scientific">Aeromonas media</name>
    <dbReference type="NCBI Taxonomy" id="651"/>
    <lineage>
        <taxon>Bacteria</taxon>
        <taxon>Pseudomonadati</taxon>
        <taxon>Pseudomonadota</taxon>
        <taxon>Gammaproteobacteria</taxon>
        <taxon>Aeromonadales</taxon>
        <taxon>Aeromonadaceae</taxon>
        <taxon>Aeromonas</taxon>
    </lineage>
</organism>
<comment type="similarity">
    <text evidence="3">Belongs to the binding-protein-dependent transport system permease family. HisMQ subfamily.</text>
</comment>
<dbReference type="NCBIfam" id="TIGR01726">
    <property type="entry name" value="HEQRo_perm_3TM"/>
    <property type="match status" value="1"/>
</dbReference>
<gene>
    <name evidence="13" type="ORF">E4184_14290</name>
</gene>
<evidence type="ECO:0000313" key="14">
    <source>
        <dbReference type="Proteomes" id="UP000501427"/>
    </source>
</evidence>
<feature type="transmembrane region" description="Helical" evidence="11">
    <location>
        <begin position="128"/>
        <end position="154"/>
    </location>
</feature>
<evidence type="ECO:0000256" key="2">
    <source>
        <dbReference type="ARBA" id="ARBA00004429"/>
    </source>
</evidence>
<protein>
    <recommendedName>
        <fullName evidence="4">Putative glutamine transport system permease protein GlnP</fullName>
    </recommendedName>
</protein>
<keyword evidence="9 11" id="KW-1133">Transmembrane helix</keyword>
<dbReference type="Gene3D" id="1.10.3720.10">
    <property type="entry name" value="MetI-like"/>
    <property type="match status" value="1"/>
</dbReference>
<evidence type="ECO:0000256" key="3">
    <source>
        <dbReference type="ARBA" id="ARBA00010072"/>
    </source>
</evidence>
<dbReference type="InterPro" id="IPR035906">
    <property type="entry name" value="MetI-like_sf"/>
</dbReference>
<feature type="domain" description="ABC transmembrane type-1" evidence="12">
    <location>
        <begin position="130"/>
        <end position="317"/>
    </location>
</feature>
<keyword evidence="5 11" id="KW-0813">Transport</keyword>
<dbReference type="GO" id="GO:0006865">
    <property type="term" value="P:amino acid transport"/>
    <property type="evidence" value="ECO:0007669"/>
    <property type="project" value="UniProtKB-KW"/>
</dbReference>
<dbReference type="GO" id="GO:0022857">
    <property type="term" value="F:transmembrane transporter activity"/>
    <property type="evidence" value="ECO:0007669"/>
    <property type="project" value="InterPro"/>
</dbReference>
<evidence type="ECO:0000259" key="12">
    <source>
        <dbReference type="PROSITE" id="PS50928"/>
    </source>
</evidence>
<reference evidence="13 14" key="1">
    <citation type="submission" date="2019-03" db="EMBL/GenBank/DDBJ databases">
        <title>Novel transposon Tn6433 accelerates the dissemination of tet(E) in Aeromonas from aerobic biofilm under oxytetracycline stress.</title>
        <authorList>
            <person name="Shi Y."/>
            <person name="Tian Z."/>
            <person name="Zhang Y."/>
            <person name="Zhang H."/>
            <person name="Yang M."/>
        </authorList>
    </citation>
    <scope>NUCLEOTIDE SEQUENCE [LARGE SCALE GENOMIC DNA]</scope>
    <source>
        <strain evidence="13 14">T0.1-19</strain>
    </source>
</reference>
<evidence type="ECO:0000256" key="6">
    <source>
        <dbReference type="ARBA" id="ARBA00022475"/>
    </source>
</evidence>
<keyword evidence="8" id="KW-0029">Amino-acid transport</keyword>
<proteinExistence type="inferred from homology"/>
<dbReference type="InterPro" id="IPR043429">
    <property type="entry name" value="ArtM/GltK/GlnP/TcyL/YhdX-like"/>
</dbReference>
<evidence type="ECO:0000256" key="1">
    <source>
        <dbReference type="ARBA" id="ARBA00003159"/>
    </source>
</evidence>
<dbReference type="EMBL" id="CP038441">
    <property type="protein sequence ID" value="QJT22464.1"/>
    <property type="molecule type" value="Genomic_DNA"/>
</dbReference>
<dbReference type="InterPro" id="IPR010065">
    <property type="entry name" value="AA_ABC_transptr_permease_3TM"/>
</dbReference>
<dbReference type="SUPFAM" id="SSF161098">
    <property type="entry name" value="MetI-like"/>
    <property type="match status" value="1"/>
</dbReference>
<evidence type="ECO:0000256" key="4">
    <source>
        <dbReference type="ARBA" id="ARBA00016506"/>
    </source>
</evidence>
<dbReference type="Proteomes" id="UP000501427">
    <property type="component" value="Chromosome"/>
</dbReference>
<keyword evidence="7 11" id="KW-0812">Transmembrane</keyword>
<evidence type="ECO:0000313" key="13">
    <source>
        <dbReference type="EMBL" id="QJT22464.1"/>
    </source>
</evidence>
<feature type="transmembrane region" description="Helical" evidence="11">
    <location>
        <begin position="166"/>
        <end position="189"/>
    </location>
</feature>
<dbReference type="Pfam" id="PF00528">
    <property type="entry name" value="BPD_transp_1"/>
    <property type="match status" value="1"/>
</dbReference>
<evidence type="ECO:0000256" key="10">
    <source>
        <dbReference type="ARBA" id="ARBA00023136"/>
    </source>
</evidence>
<accession>A0A6M4YAU9</accession>
<evidence type="ECO:0000256" key="5">
    <source>
        <dbReference type="ARBA" id="ARBA00022448"/>
    </source>
</evidence>
<dbReference type="FunFam" id="1.10.3720.10:FF:000033">
    <property type="entry name" value="Polar amino acid ABC transporter permease"/>
    <property type="match status" value="1"/>
</dbReference>
<dbReference type="PROSITE" id="PS50928">
    <property type="entry name" value="ABC_TM1"/>
    <property type="match status" value="1"/>
</dbReference>
<feature type="transmembrane region" description="Helical" evidence="11">
    <location>
        <begin position="16"/>
        <end position="35"/>
    </location>
</feature>
<dbReference type="GO" id="GO:0043190">
    <property type="term" value="C:ATP-binding cassette (ABC) transporter complex"/>
    <property type="evidence" value="ECO:0007669"/>
    <property type="project" value="InterPro"/>
</dbReference>
<evidence type="ECO:0000256" key="9">
    <source>
        <dbReference type="ARBA" id="ARBA00022989"/>
    </source>
</evidence>
<feature type="transmembrane region" description="Helical" evidence="11">
    <location>
        <begin position="298"/>
        <end position="317"/>
    </location>
</feature>
<comment type="subcellular location">
    <subcellularLocation>
        <location evidence="2">Cell inner membrane</location>
        <topology evidence="2">Multi-pass membrane protein</topology>
    </subcellularLocation>
    <subcellularLocation>
        <location evidence="11">Cell membrane</location>
        <topology evidence="11">Multi-pass membrane protein</topology>
    </subcellularLocation>
</comment>
<dbReference type="AlphaFoldDB" id="A0A6M4YAU9"/>
<comment type="function">
    <text evidence="1">Part of the binding-protein-dependent transport system for glutamine; probably responsible for the translocation of the substrate across the membrane.</text>
</comment>
<evidence type="ECO:0000256" key="8">
    <source>
        <dbReference type="ARBA" id="ARBA00022970"/>
    </source>
</evidence>
<evidence type="ECO:0000256" key="11">
    <source>
        <dbReference type="RuleBase" id="RU363032"/>
    </source>
</evidence>
<name>A0A6M4YAU9_AERME</name>